<dbReference type="EMBL" id="LT906453">
    <property type="protein sequence ID" value="SNV25468.1"/>
    <property type="molecule type" value="Genomic_DNA"/>
</dbReference>
<protein>
    <submittedName>
        <fullName evidence="2">Capsular polysaccharide biosynthesis protein</fullName>
    </submittedName>
</protein>
<evidence type="ECO:0000256" key="1">
    <source>
        <dbReference type="SAM" id="Phobius"/>
    </source>
</evidence>
<name>A0A239VUP4_9MICO</name>
<evidence type="ECO:0000313" key="3">
    <source>
        <dbReference type="Proteomes" id="UP000242637"/>
    </source>
</evidence>
<dbReference type="STRING" id="1121387.GCA_000429885_00620"/>
<keyword evidence="3" id="KW-1185">Reference proteome</keyword>
<proteinExistence type="predicted"/>
<evidence type="ECO:0000313" key="2">
    <source>
        <dbReference type="EMBL" id="SNV25468.1"/>
    </source>
</evidence>
<feature type="transmembrane region" description="Helical" evidence="1">
    <location>
        <begin position="236"/>
        <end position="258"/>
    </location>
</feature>
<keyword evidence="1" id="KW-0472">Membrane</keyword>
<sequence>MALLQRRAGGLACGVVGVNSCRIRGIYVASPGLANIDPWGRSLIETLRRWWWIPAALAFVGAVVGGVIGGSSPATATALLRVQSTANNGDGLTQAQQSALTETGTSEVFQAAAKQLRSSEGDLRARTELAAVPQSLMISASVTGDSPEAAANATNVFAQAAVAASNARVAADLNSLSEQTSQIIRGSHLNNPQAEQARVAALGQALASSQANTLAQSRQLTVVQPATAAGVKQTSAAVLVVLGAVGGGLVGAGIALLVGGRRGRMGKLAEMRRLYPNVEFLPTRDVAAVLSMETPSPQRVVVTGVRLPAADVQELVGPVAEGFEALGREVSVTKNMAAYGASQQTPSDPKGPVTVLETGLSTAIVKRVARDPEAVLLVLVRSGKTRFEWLDEYAGQFGERTYIVVEG</sequence>
<dbReference type="AlphaFoldDB" id="A0A239VUP4"/>
<feature type="transmembrane region" description="Helical" evidence="1">
    <location>
        <begin position="50"/>
        <end position="70"/>
    </location>
</feature>
<dbReference type="KEGG" id="dco:SAMEA4475696_2253"/>
<reference evidence="2 3" key="1">
    <citation type="submission" date="2017-06" db="EMBL/GenBank/DDBJ databases">
        <authorList>
            <consortium name="Pathogen Informatics"/>
        </authorList>
    </citation>
    <scope>NUCLEOTIDE SEQUENCE [LARGE SCALE GENOMIC DNA]</scope>
    <source>
        <strain evidence="2 3">NCTC13039</strain>
    </source>
</reference>
<gene>
    <name evidence="2" type="ORF">SAMEA4475696_02253</name>
</gene>
<accession>A0A239VUP4</accession>
<keyword evidence="1" id="KW-1133">Transmembrane helix</keyword>
<dbReference type="Proteomes" id="UP000242637">
    <property type="component" value="Chromosome 1"/>
</dbReference>
<organism evidence="2 3">
    <name type="scientific">Dermatophilus congolensis</name>
    <dbReference type="NCBI Taxonomy" id="1863"/>
    <lineage>
        <taxon>Bacteria</taxon>
        <taxon>Bacillati</taxon>
        <taxon>Actinomycetota</taxon>
        <taxon>Actinomycetes</taxon>
        <taxon>Micrococcales</taxon>
        <taxon>Dermatophilaceae</taxon>
        <taxon>Dermatophilus</taxon>
    </lineage>
</organism>
<keyword evidence="1" id="KW-0812">Transmembrane</keyword>